<dbReference type="RefSeq" id="WP_091696377.1">
    <property type="nucleotide sequence ID" value="NZ_FPCG01000004.1"/>
</dbReference>
<feature type="signal peptide" evidence="3">
    <location>
        <begin position="1"/>
        <end position="34"/>
    </location>
</feature>
<accession>A0A1I7MKM8</accession>
<keyword evidence="2" id="KW-1015">Disulfide bond</keyword>
<evidence type="ECO:0000256" key="2">
    <source>
        <dbReference type="PIRSR" id="PIRSR637460-2"/>
    </source>
</evidence>
<keyword evidence="3" id="KW-0732">Signal</keyword>
<dbReference type="GO" id="GO:0019433">
    <property type="term" value="P:triglyceride catabolic process"/>
    <property type="evidence" value="ECO:0007669"/>
    <property type="project" value="TreeGrafter"/>
</dbReference>
<dbReference type="GO" id="GO:0004806">
    <property type="term" value="F:triacylglycerol lipase activity"/>
    <property type="evidence" value="ECO:0007669"/>
    <property type="project" value="TreeGrafter"/>
</dbReference>
<dbReference type="STRING" id="574650.SAMN04487966_104144"/>
<sequence>MTTFDHSAPSRRSRWFAGVVLVAALMAGAAPVQATGTEGSSGAESSPAQIVVLGDSYSSGNGAGAYSDRPCMRSDLAYGPVAARQLGAEITMAACGGGVLADLSQPRHLRWETSRTRSYWLPRSSYPTVADQSAEWQRRVEAEGLCRSAPEDRFYEYRRVALAPAGSIYTATAACHLWAHSQIASVSDQTDHVFLTIGGNDGGFVDIVVQCFVLREAIGCERSLSVAEGRLGTIQDGLAAALRDIDRASSGTATIHLVAYPMLINRDSYTLPEGPAGWYDAGAELNRIQQDYTALQRETVERLNAETGSERFRLVDPTVTFEGRGLDPRIGASQHHSWIVPPFSSLDIPGFMHPTATGHAQQAPLLVTSVLESTTTAG</sequence>
<name>A0A1I7MKM8_9MICC</name>
<evidence type="ECO:0000256" key="1">
    <source>
        <dbReference type="PIRSR" id="PIRSR637460-1"/>
    </source>
</evidence>
<dbReference type="OrthoDB" id="5503950at2"/>
<gene>
    <name evidence="4" type="ORF">SAMN04487966_104144</name>
</gene>
<feature type="active site" description="Nucleophile" evidence="1">
    <location>
        <position position="56"/>
    </location>
</feature>
<evidence type="ECO:0000313" key="5">
    <source>
        <dbReference type="Proteomes" id="UP000198881"/>
    </source>
</evidence>
<reference evidence="4 5" key="1">
    <citation type="submission" date="2016-10" db="EMBL/GenBank/DDBJ databases">
        <authorList>
            <person name="de Groot N.N."/>
        </authorList>
    </citation>
    <scope>NUCLEOTIDE SEQUENCE [LARGE SCALE GENOMIC DNA]</scope>
    <source>
        <strain evidence="4 5">CGMCC 1.7054</strain>
    </source>
</reference>
<keyword evidence="5" id="KW-1185">Reference proteome</keyword>
<evidence type="ECO:0000256" key="3">
    <source>
        <dbReference type="SAM" id="SignalP"/>
    </source>
</evidence>
<keyword evidence="4" id="KW-0378">Hydrolase</keyword>
<protein>
    <submittedName>
        <fullName evidence="4">GDSL-like Lipase/Acylhydrolase family protein</fullName>
    </submittedName>
</protein>
<feature type="disulfide bond" evidence="2">
    <location>
        <begin position="71"/>
        <end position="95"/>
    </location>
</feature>
<feature type="chain" id="PRO_5011527937" evidence="3">
    <location>
        <begin position="35"/>
        <end position="378"/>
    </location>
</feature>
<evidence type="ECO:0000313" key="4">
    <source>
        <dbReference type="EMBL" id="SFV22471.1"/>
    </source>
</evidence>
<dbReference type="Gene3D" id="3.40.50.1110">
    <property type="entry name" value="SGNH hydrolase"/>
    <property type="match status" value="1"/>
</dbReference>
<dbReference type="Proteomes" id="UP000198881">
    <property type="component" value="Unassembled WGS sequence"/>
</dbReference>
<feature type="disulfide bond" evidence="2">
    <location>
        <begin position="211"/>
        <end position="220"/>
    </location>
</feature>
<organism evidence="4 5">
    <name type="scientific">Micrococcus terreus</name>
    <dbReference type="NCBI Taxonomy" id="574650"/>
    <lineage>
        <taxon>Bacteria</taxon>
        <taxon>Bacillati</taxon>
        <taxon>Actinomycetota</taxon>
        <taxon>Actinomycetes</taxon>
        <taxon>Micrococcales</taxon>
        <taxon>Micrococcaceae</taxon>
        <taxon>Micrococcus</taxon>
    </lineage>
</organism>
<dbReference type="AlphaFoldDB" id="A0A1I7MKM8"/>
<proteinExistence type="predicted"/>
<dbReference type="SUPFAM" id="SSF52266">
    <property type="entry name" value="SGNH hydrolase"/>
    <property type="match status" value="2"/>
</dbReference>
<dbReference type="InterPro" id="IPR037460">
    <property type="entry name" value="SEST-like"/>
</dbReference>
<dbReference type="EMBL" id="FPCG01000004">
    <property type="protein sequence ID" value="SFV22471.1"/>
    <property type="molecule type" value="Genomic_DNA"/>
</dbReference>
<dbReference type="PANTHER" id="PTHR37981">
    <property type="entry name" value="LIPASE 2"/>
    <property type="match status" value="1"/>
</dbReference>
<feature type="active site" evidence="1">
    <location>
        <position position="353"/>
    </location>
</feature>
<dbReference type="PANTHER" id="PTHR37981:SF1">
    <property type="entry name" value="SGNH HYDROLASE-TYPE ESTERASE DOMAIN-CONTAINING PROTEIN"/>
    <property type="match status" value="1"/>
</dbReference>
<dbReference type="InterPro" id="IPR036514">
    <property type="entry name" value="SGNH_hydro_sf"/>
</dbReference>